<proteinExistence type="predicted"/>
<name>A0A515HIF3_9ZZZZ</name>
<gene>
    <name evidence="1" type="ORF">pTL25_00035</name>
</gene>
<reference evidence="1" key="1">
    <citation type="submission" date="2018-05" db="EMBL/GenBank/DDBJ databases">
        <title>Plant species dependent abundance and diversity of IncP-1 plasmids in the rhizosphere - sequence analysis provides new insights into the role as efficient and dynamic means for rapid bacterial adaptation.</title>
        <authorList>
            <person name="Nour E."/>
            <person name="Shintani M."/>
            <person name="Elsayed T."/>
            <person name="Blau K."/>
            <person name="Jechalke S."/>
            <person name="Sproeer C."/>
            <person name="Bunk B."/>
            <person name="Overmann J."/>
            <person name="Smalla K."/>
        </authorList>
    </citation>
    <scope>NUCLEOTIDE SEQUENCE</scope>
    <source>
        <plasmid evidence="1">pTL25</plasmid>
    </source>
</reference>
<evidence type="ECO:0000313" key="1">
    <source>
        <dbReference type="EMBL" id="QDL89202.1"/>
    </source>
</evidence>
<dbReference type="EMBL" id="MH392236">
    <property type="protein sequence ID" value="QDL89202.1"/>
    <property type="molecule type" value="Genomic_DNA"/>
</dbReference>
<keyword evidence="1" id="KW-0614">Plasmid</keyword>
<protein>
    <submittedName>
        <fullName evidence="1">Uncharacterized protein</fullName>
    </submittedName>
</protein>
<geneLocation type="plasmid" evidence="1">
    <name>pTL25</name>
</geneLocation>
<organism evidence="1">
    <name type="scientific">Sym plasmid</name>
    <dbReference type="NCBI Taxonomy" id="28430"/>
    <lineage>
        <taxon>other sequences</taxon>
        <taxon>plasmids</taxon>
    </lineage>
</organism>
<sequence>MRTQDFHFFSGPRLKLAGRLCLPDQGRANGAGGVFCVGFGGVKEWTPVGLCTLRAEQGYTMLSFD</sequence>
<accession>A0A515HIF3</accession>
<dbReference type="AlphaFoldDB" id="A0A515HIF3"/>